<keyword evidence="2" id="KW-1185">Reference proteome</keyword>
<accession>A0AC61QIS5</accession>
<comment type="caution">
    <text evidence="1">The sequence shown here is derived from an EMBL/GenBank/DDBJ whole genome shotgun (WGS) entry which is preliminary data.</text>
</comment>
<evidence type="ECO:0000313" key="1">
    <source>
        <dbReference type="EMBL" id="TDF72875.1"/>
    </source>
</evidence>
<reference evidence="1" key="1">
    <citation type="submission" date="2019-03" db="EMBL/GenBank/DDBJ databases">
        <title>Candidatus Syntrophosphaera thermopropionivorans: a novel player in syntrophic propionate oxidation during anaerobic digestion.</title>
        <authorList>
            <person name="Dyksma S."/>
        </authorList>
    </citation>
    <scope>NUCLEOTIDE SEQUENCE</scope>
    <source>
        <strain evidence="1">W5</strain>
    </source>
</reference>
<gene>
    <name evidence="1" type="ORF">E0946_04790</name>
</gene>
<organism evidence="1 2">
    <name type="scientific">Candidatus Syntrophosphaera thermopropionivorans</name>
    <dbReference type="NCBI Taxonomy" id="2593015"/>
    <lineage>
        <taxon>Bacteria</taxon>
        <taxon>Pseudomonadati</taxon>
        <taxon>Candidatus Cloacimonadota</taxon>
        <taxon>Candidatus Cloacimonadia</taxon>
        <taxon>Candidatus Cloacimonadales</taxon>
        <taxon>Candidatus Cloacimonadaceae</taxon>
        <taxon>Candidatus Syntrophosphaera</taxon>
    </lineage>
</organism>
<name>A0AC61QIS5_9BACT</name>
<protein>
    <submittedName>
        <fullName evidence="1">Biopolymer transporter ExbD</fullName>
    </submittedName>
</protein>
<proteinExistence type="predicted"/>
<dbReference type="EMBL" id="SMOG01000013">
    <property type="protein sequence ID" value="TDF72875.1"/>
    <property type="molecule type" value="Genomic_DNA"/>
</dbReference>
<sequence length="133" mass="15045">MRLEISKKKISSTTLVSMTDMMFLLLIFMVLASNFTAQTGLPLKLPASVSQERQVHQVLQIQYLPNKTIVFQGTEYSLENLGPALQKEFRSKDQVVRLSADRSTPLQDVITIMDIIRGVGFERIFVGTEPIKE</sequence>
<dbReference type="Proteomes" id="UP000294588">
    <property type="component" value="Unassembled WGS sequence"/>
</dbReference>
<evidence type="ECO:0000313" key="2">
    <source>
        <dbReference type="Proteomes" id="UP000294588"/>
    </source>
</evidence>